<keyword evidence="3" id="KW-1185">Reference proteome</keyword>
<gene>
    <name evidence="2" type="ORF">RRG08_002225</name>
</gene>
<dbReference type="Proteomes" id="UP001283361">
    <property type="component" value="Unassembled WGS sequence"/>
</dbReference>
<name>A0AAE0ZAT7_9GAST</name>
<feature type="transmembrane region" description="Helical" evidence="1">
    <location>
        <begin position="12"/>
        <end position="31"/>
    </location>
</feature>
<organism evidence="2 3">
    <name type="scientific">Elysia crispata</name>
    <name type="common">lettuce slug</name>
    <dbReference type="NCBI Taxonomy" id="231223"/>
    <lineage>
        <taxon>Eukaryota</taxon>
        <taxon>Metazoa</taxon>
        <taxon>Spiralia</taxon>
        <taxon>Lophotrochozoa</taxon>
        <taxon>Mollusca</taxon>
        <taxon>Gastropoda</taxon>
        <taxon>Heterobranchia</taxon>
        <taxon>Euthyneura</taxon>
        <taxon>Panpulmonata</taxon>
        <taxon>Sacoglossa</taxon>
        <taxon>Placobranchoidea</taxon>
        <taxon>Plakobranchidae</taxon>
        <taxon>Elysia</taxon>
    </lineage>
</organism>
<comment type="caution">
    <text evidence="2">The sequence shown here is derived from an EMBL/GenBank/DDBJ whole genome shotgun (WGS) entry which is preliminary data.</text>
</comment>
<evidence type="ECO:0000256" key="1">
    <source>
        <dbReference type="SAM" id="Phobius"/>
    </source>
</evidence>
<dbReference type="EMBL" id="JAWDGP010004263">
    <property type="protein sequence ID" value="KAK3765982.1"/>
    <property type="molecule type" value="Genomic_DNA"/>
</dbReference>
<keyword evidence="1" id="KW-1133">Transmembrane helix</keyword>
<proteinExistence type="predicted"/>
<accession>A0AAE0ZAT7</accession>
<keyword evidence="1" id="KW-0472">Membrane</keyword>
<sequence length="177" mass="19563">MNDIVSRNTLNWASFVIVITCLVVMVTKLQASGRFRFSNTLPDPPSHHAVVNKDDIHSDQTSISEQKDILPSDMNLPDAQIKSVKGKSLASDRGQHKVVATKETQVVRSVILVAVIFVTCQAPLMAYTLARRFESQFDDNDDMISGSGQKYIFLFGLCANINLTFALINASVNIVVY</sequence>
<dbReference type="Gene3D" id="1.20.1070.10">
    <property type="entry name" value="Rhodopsin 7-helix transmembrane proteins"/>
    <property type="match status" value="1"/>
</dbReference>
<dbReference type="SUPFAM" id="SSF81321">
    <property type="entry name" value="Family A G protein-coupled receptor-like"/>
    <property type="match status" value="1"/>
</dbReference>
<feature type="transmembrane region" description="Helical" evidence="1">
    <location>
        <begin position="150"/>
        <end position="176"/>
    </location>
</feature>
<evidence type="ECO:0000313" key="2">
    <source>
        <dbReference type="EMBL" id="KAK3765982.1"/>
    </source>
</evidence>
<reference evidence="2" key="1">
    <citation type="journal article" date="2023" name="G3 (Bethesda)">
        <title>A reference genome for the long-term kleptoplast-retaining sea slug Elysia crispata morphotype clarki.</title>
        <authorList>
            <person name="Eastman K.E."/>
            <person name="Pendleton A.L."/>
            <person name="Shaikh M.A."/>
            <person name="Suttiyut T."/>
            <person name="Ogas R."/>
            <person name="Tomko P."/>
            <person name="Gavelis G."/>
            <person name="Widhalm J.R."/>
            <person name="Wisecaver J.H."/>
        </authorList>
    </citation>
    <scope>NUCLEOTIDE SEQUENCE</scope>
    <source>
        <strain evidence="2">ECLA1</strain>
    </source>
</reference>
<keyword evidence="1" id="KW-0812">Transmembrane</keyword>
<protein>
    <submittedName>
        <fullName evidence="2">Uncharacterized protein</fullName>
    </submittedName>
</protein>
<feature type="transmembrane region" description="Helical" evidence="1">
    <location>
        <begin position="110"/>
        <end position="130"/>
    </location>
</feature>
<evidence type="ECO:0000313" key="3">
    <source>
        <dbReference type="Proteomes" id="UP001283361"/>
    </source>
</evidence>
<dbReference type="AlphaFoldDB" id="A0AAE0ZAT7"/>